<dbReference type="EMBL" id="AEAI01003638">
    <property type="protein sequence ID" value="EGH48927.1"/>
    <property type="molecule type" value="Genomic_DNA"/>
</dbReference>
<proteinExistence type="predicted"/>
<gene>
    <name evidence="2" type="ORF">PSYPI_43956</name>
</gene>
<evidence type="ECO:0000313" key="3">
    <source>
        <dbReference type="Proteomes" id="UP000004986"/>
    </source>
</evidence>
<feature type="non-terminal residue" evidence="2">
    <location>
        <position position="69"/>
    </location>
</feature>
<feature type="transmembrane region" description="Helical" evidence="1">
    <location>
        <begin position="50"/>
        <end position="68"/>
    </location>
</feature>
<keyword evidence="1" id="KW-1133">Transmembrane helix</keyword>
<keyword evidence="3" id="KW-1185">Reference proteome</keyword>
<evidence type="ECO:0000313" key="2">
    <source>
        <dbReference type="EMBL" id="EGH48927.1"/>
    </source>
</evidence>
<dbReference type="Proteomes" id="UP000004986">
    <property type="component" value="Unassembled WGS sequence"/>
</dbReference>
<organism evidence="2 3">
    <name type="scientific">Pseudomonas syringae pv. pisi str. 1704B</name>
    <dbReference type="NCBI Taxonomy" id="629263"/>
    <lineage>
        <taxon>Bacteria</taxon>
        <taxon>Pseudomonadati</taxon>
        <taxon>Pseudomonadota</taxon>
        <taxon>Gammaproteobacteria</taxon>
        <taxon>Pseudomonadales</taxon>
        <taxon>Pseudomonadaceae</taxon>
        <taxon>Pseudomonas</taxon>
        <taxon>Pseudomonas syringae</taxon>
    </lineage>
</organism>
<keyword evidence="1" id="KW-0472">Membrane</keyword>
<evidence type="ECO:0000256" key="1">
    <source>
        <dbReference type="SAM" id="Phobius"/>
    </source>
</evidence>
<reference evidence="2 3" key="1">
    <citation type="journal article" date="2011" name="PLoS Pathog.">
        <title>Dynamic evolution of pathogenicity revealed by sequencing and comparative genomics of 19 Pseudomonas syringae isolates.</title>
        <authorList>
            <person name="Baltrus D.A."/>
            <person name="Nishimura M.T."/>
            <person name="Romanchuk A."/>
            <person name="Chang J.H."/>
            <person name="Mukhtar M.S."/>
            <person name="Cherkis K."/>
            <person name="Roach J."/>
            <person name="Grant S.R."/>
            <person name="Jones C.D."/>
            <person name="Dangl J.L."/>
        </authorList>
    </citation>
    <scope>NUCLEOTIDE SEQUENCE [LARGE SCALE GENOMIC DNA]</scope>
    <source>
        <strain evidence="2 3">1704B</strain>
    </source>
</reference>
<feature type="non-terminal residue" evidence="2">
    <location>
        <position position="1"/>
    </location>
</feature>
<sequence>AILAIVGAAPLFISKFPRKAVYGITFLVIYPVVAFYLLHGGAFGLTNVPTSQWGGLMLTLVIATVGIVG</sequence>
<accession>F3GPC4</accession>
<dbReference type="AlphaFoldDB" id="F3GPC4"/>
<feature type="transmembrane region" description="Helical" evidence="1">
    <location>
        <begin position="20"/>
        <end position="38"/>
    </location>
</feature>
<keyword evidence="1" id="KW-0812">Transmembrane</keyword>
<comment type="caution">
    <text evidence="2">The sequence shown here is derived from an EMBL/GenBank/DDBJ whole genome shotgun (WGS) entry which is preliminary data.</text>
</comment>
<name>F3GPC4_PSESJ</name>
<protein>
    <submittedName>
        <fullName evidence="2">Amino acid ABC transporter permease</fullName>
    </submittedName>
</protein>